<dbReference type="GO" id="GO:0047661">
    <property type="term" value="F:amino-acid racemase activity"/>
    <property type="evidence" value="ECO:0007669"/>
    <property type="project" value="InterPro"/>
</dbReference>
<dbReference type="Gene3D" id="3.40.50.12500">
    <property type="match status" value="1"/>
</dbReference>
<organism evidence="2">
    <name type="scientific">marine metagenome</name>
    <dbReference type="NCBI Taxonomy" id="408172"/>
    <lineage>
        <taxon>unclassified sequences</taxon>
        <taxon>metagenomes</taxon>
        <taxon>ecological metagenomes</taxon>
    </lineage>
</organism>
<dbReference type="PANTHER" id="PTHR28047:SF5">
    <property type="entry name" value="PROTEIN DCG1"/>
    <property type="match status" value="1"/>
</dbReference>
<evidence type="ECO:0000313" key="2">
    <source>
        <dbReference type="EMBL" id="SVB86925.1"/>
    </source>
</evidence>
<comment type="similarity">
    <text evidence="1">Belongs to the HyuE racemase family.</text>
</comment>
<reference evidence="2" key="1">
    <citation type="submission" date="2018-05" db="EMBL/GenBank/DDBJ databases">
        <authorList>
            <person name="Lanie J.A."/>
            <person name="Ng W.-L."/>
            <person name="Kazmierczak K.M."/>
            <person name="Andrzejewski T.M."/>
            <person name="Davidsen T.M."/>
            <person name="Wayne K.J."/>
            <person name="Tettelin H."/>
            <person name="Glass J.I."/>
            <person name="Rusch D."/>
            <person name="Podicherti R."/>
            <person name="Tsui H.-C.T."/>
            <person name="Winkler M.E."/>
        </authorList>
    </citation>
    <scope>NUCLEOTIDE SEQUENCE</scope>
</reference>
<dbReference type="InterPro" id="IPR053714">
    <property type="entry name" value="Iso_Racemase_Enz_sf"/>
</dbReference>
<dbReference type="InterPro" id="IPR052186">
    <property type="entry name" value="Hydantoin_racemase-like"/>
</dbReference>
<evidence type="ECO:0000256" key="1">
    <source>
        <dbReference type="ARBA" id="ARBA00038414"/>
    </source>
</evidence>
<dbReference type="InterPro" id="IPR015942">
    <property type="entry name" value="Asp/Glu/hydantoin_racemase"/>
</dbReference>
<dbReference type="EMBL" id="UINC01061393">
    <property type="protein sequence ID" value="SVB86925.1"/>
    <property type="molecule type" value="Genomic_DNA"/>
</dbReference>
<sequence length="217" mass="23013">MGPIVIINPNSTTAVTDKMDAAVESLRIPHGPVLECVTLEEGPAGIETDDQVAGVVTPICNLIRTRQEDVSAFVIGCYSDPGLQEARELSAKPVFGIAESAMLTAMTKGSRFGVISILEQSIPRHAYQIRKLGFESRCAGDRAIGLRVTELADSVRAFNGIRDAAELLRDEDGADVLILGCSGMADNRHRLEEIVGLPVVEPTQAAAAFALGTALLS</sequence>
<accession>A0A382HIN5</accession>
<evidence type="ECO:0008006" key="3">
    <source>
        <dbReference type="Google" id="ProtNLM"/>
    </source>
</evidence>
<gene>
    <name evidence="2" type="ORF">METZ01_LOCUS239779</name>
</gene>
<proteinExistence type="inferred from homology"/>
<dbReference type="AlphaFoldDB" id="A0A382HIN5"/>
<protein>
    <recommendedName>
        <fullName evidence="3">Asp/Glu racemase</fullName>
    </recommendedName>
</protein>
<dbReference type="PANTHER" id="PTHR28047">
    <property type="entry name" value="PROTEIN DCG1"/>
    <property type="match status" value="1"/>
</dbReference>
<dbReference type="Pfam" id="PF01177">
    <property type="entry name" value="Asp_Glu_race"/>
    <property type="match status" value="1"/>
</dbReference>
<name>A0A382HIN5_9ZZZZ</name>